<proteinExistence type="predicted"/>
<dbReference type="InterPro" id="IPR036864">
    <property type="entry name" value="Zn2-C6_fun-type_DNA-bd_sf"/>
</dbReference>
<feature type="domain" description="Zn(2)-C6 fungal-type" evidence="6">
    <location>
        <begin position="26"/>
        <end position="56"/>
    </location>
</feature>
<dbReference type="SUPFAM" id="SSF57701">
    <property type="entry name" value="Zn2/Cys6 DNA-binding domain"/>
    <property type="match status" value="1"/>
</dbReference>
<keyword evidence="5" id="KW-0539">Nucleus</keyword>
<sequence length="458" mass="51194">MSRMDTFRRHMALHGSNLPPSRAALACLPCRQSKRRCEGQIPTCSACSAISQPCVWPVSVNKGGRINRKGNTASVGRTDARRQTELLPGERQLDPAGPMEDIDTSRHLEEMESPMDLTAPDADCPGQLAAYEQLMDVYFDKFHHHWPIVHEKSIRLRQGPKILIKTVVTIGLYMTGNEEGKMMAKRILEGFLHKSGELLSSLTPLLEAGKFMLMTRHLPDLQAVLLQAIMIPRLTEQDLAAGIMIDSMLSKAMDLAGVYGQSAIDLASVYPDEQVTNPTFVRESFQRLAVCHFKFRVLFQAFCREKYPWYRFASLTEPSAMRIKIPTPPALFEGMSTTEARSCAMAGGEQLISDVCQAAILAGNEKELDPIDAFQPGLRRTMWLWMIRAGDDDLVFTKHAFSFSESALFSPSYNSSSDSFKPAWFWSDSPFQVTRVWVSLSGSSLMLPKFRASVAVLM</sequence>
<comment type="subcellular location">
    <subcellularLocation>
        <location evidence="1">Nucleus</location>
    </subcellularLocation>
</comment>
<dbReference type="PANTHER" id="PTHR47338">
    <property type="entry name" value="ZN(II)2CYS6 TRANSCRIPTION FACTOR (EUROFUNG)-RELATED"/>
    <property type="match status" value="1"/>
</dbReference>
<evidence type="ECO:0000256" key="3">
    <source>
        <dbReference type="ARBA" id="ARBA00023015"/>
    </source>
</evidence>
<evidence type="ECO:0000259" key="6">
    <source>
        <dbReference type="PROSITE" id="PS50048"/>
    </source>
</evidence>
<keyword evidence="3" id="KW-0805">Transcription regulation</keyword>
<organism evidence="7 8">
    <name type="scientific">Plectosphaerella cucumerina</name>
    <dbReference type="NCBI Taxonomy" id="40658"/>
    <lineage>
        <taxon>Eukaryota</taxon>
        <taxon>Fungi</taxon>
        <taxon>Dikarya</taxon>
        <taxon>Ascomycota</taxon>
        <taxon>Pezizomycotina</taxon>
        <taxon>Sordariomycetes</taxon>
        <taxon>Hypocreomycetidae</taxon>
        <taxon>Glomerellales</taxon>
        <taxon>Plectosphaerellaceae</taxon>
        <taxon>Plectosphaerella</taxon>
    </lineage>
</organism>
<keyword evidence="8" id="KW-1185">Reference proteome</keyword>
<evidence type="ECO:0000256" key="4">
    <source>
        <dbReference type="ARBA" id="ARBA00023163"/>
    </source>
</evidence>
<dbReference type="CDD" id="cd00067">
    <property type="entry name" value="GAL4"/>
    <property type="match status" value="1"/>
</dbReference>
<dbReference type="GO" id="GO:0000981">
    <property type="term" value="F:DNA-binding transcription factor activity, RNA polymerase II-specific"/>
    <property type="evidence" value="ECO:0007669"/>
    <property type="project" value="InterPro"/>
</dbReference>
<dbReference type="Proteomes" id="UP000813385">
    <property type="component" value="Unassembled WGS sequence"/>
</dbReference>
<keyword evidence="2" id="KW-0479">Metal-binding</keyword>
<evidence type="ECO:0000256" key="5">
    <source>
        <dbReference type="ARBA" id="ARBA00023242"/>
    </source>
</evidence>
<evidence type="ECO:0000256" key="1">
    <source>
        <dbReference type="ARBA" id="ARBA00004123"/>
    </source>
</evidence>
<dbReference type="Pfam" id="PF00172">
    <property type="entry name" value="Zn_clus"/>
    <property type="match status" value="1"/>
</dbReference>
<reference evidence="7" key="1">
    <citation type="journal article" date="2021" name="Nat. Commun.">
        <title>Genetic determinants of endophytism in the Arabidopsis root mycobiome.</title>
        <authorList>
            <person name="Mesny F."/>
            <person name="Miyauchi S."/>
            <person name="Thiergart T."/>
            <person name="Pickel B."/>
            <person name="Atanasova L."/>
            <person name="Karlsson M."/>
            <person name="Huettel B."/>
            <person name="Barry K.W."/>
            <person name="Haridas S."/>
            <person name="Chen C."/>
            <person name="Bauer D."/>
            <person name="Andreopoulos W."/>
            <person name="Pangilinan J."/>
            <person name="LaButti K."/>
            <person name="Riley R."/>
            <person name="Lipzen A."/>
            <person name="Clum A."/>
            <person name="Drula E."/>
            <person name="Henrissat B."/>
            <person name="Kohler A."/>
            <person name="Grigoriev I.V."/>
            <person name="Martin F.M."/>
            <person name="Hacquard S."/>
        </authorList>
    </citation>
    <scope>NUCLEOTIDE SEQUENCE</scope>
    <source>
        <strain evidence="7">MPI-CAGE-AT-0016</strain>
    </source>
</reference>
<dbReference type="OrthoDB" id="10018191at2759"/>
<dbReference type="PROSITE" id="PS50048">
    <property type="entry name" value="ZN2_CY6_FUNGAL_2"/>
    <property type="match status" value="1"/>
</dbReference>
<comment type="caution">
    <text evidence="7">The sequence shown here is derived from an EMBL/GenBank/DDBJ whole genome shotgun (WGS) entry which is preliminary data.</text>
</comment>
<dbReference type="PROSITE" id="PS00463">
    <property type="entry name" value="ZN2_CY6_FUNGAL_1"/>
    <property type="match status" value="1"/>
</dbReference>
<accession>A0A8K0X6T3</accession>
<dbReference type="InterPro" id="IPR050815">
    <property type="entry name" value="TF_fung"/>
</dbReference>
<name>A0A8K0X6T3_9PEZI</name>
<dbReference type="EMBL" id="JAGPXD010000002">
    <property type="protein sequence ID" value="KAH7367904.1"/>
    <property type="molecule type" value="Genomic_DNA"/>
</dbReference>
<dbReference type="PANTHER" id="PTHR47338:SF20">
    <property type="entry name" value="ZN(II)2CYS6 TRANSCRIPTION FACTOR (EUROFUNG)"/>
    <property type="match status" value="1"/>
</dbReference>
<evidence type="ECO:0000313" key="8">
    <source>
        <dbReference type="Proteomes" id="UP000813385"/>
    </source>
</evidence>
<dbReference type="SMART" id="SM00066">
    <property type="entry name" value="GAL4"/>
    <property type="match status" value="1"/>
</dbReference>
<evidence type="ECO:0000313" key="7">
    <source>
        <dbReference type="EMBL" id="KAH7367904.1"/>
    </source>
</evidence>
<protein>
    <recommendedName>
        <fullName evidence="6">Zn(2)-C6 fungal-type domain-containing protein</fullName>
    </recommendedName>
</protein>
<dbReference type="CDD" id="cd12148">
    <property type="entry name" value="fungal_TF_MHR"/>
    <property type="match status" value="1"/>
</dbReference>
<dbReference type="Gene3D" id="4.10.240.10">
    <property type="entry name" value="Zn(2)-C6 fungal-type DNA-binding domain"/>
    <property type="match status" value="1"/>
</dbReference>
<evidence type="ECO:0000256" key="2">
    <source>
        <dbReference type="ARBA" id="ARBA00022723"/>
    </source>
</evidence>
<dbReference type="InterPro" id="IPR001138">
    <property type="entry name" value="Zn2Cys6_DnaBD"/>
</dbReference>
<gene>
    <name evidence="7" type="ORF">B0T11DRAFT_316228</name>
</gene>
<dbReference type="GO" id="GO:0005634">
    <property type="term" value="C:nucleus"/>
    <property type="evidence" value="ECO:0007669"/>
    <property type="project" value="UniProtKB-SubCell"/>
</dbReference>
<keyword evidence="4" id="KW-0804">Transcription</keyword>
<dbReference type="GO" id="GO:0008270">
    <property type="term" value="F:zinc ion binding"/>
    <property type="evidence" value="ECO:0007669"/>
    <property type="project" value="InterPro"/>
</dbReference>
<dbReference type="AlphaFoldDB" id="A0A8K0X6T3"/>